<dbReference type="EMBL" id="FOWC01000001">
    <property type="protein sequence ID" value="SFO14831.1"/>
    <property type="molecule type" value="Genomic_DNA"/>
</dbReference>
<organism evidence="1 2">
    <name type="scientific">Amycolatopsis rubida</name>
    <dbReference type="NCBI Taxonomy" id="112413"/>
    <lineage>
        <taxon>Bacteria</taxon>
        <taxon>Bacillati</taxon>
        <taxon>Actinomycetota</taxon>
        <taxon>Actinomycetes</taxon>
        <taxon>Pseudonocardiales</taxon>
        <taxon>Pseudonocardiaceae</taxon>
        <taxon>Amycolatopsis</taxon>
    </lineage>
</organism>
<dbReference type="Proteomes" id="UP000199137">
    <property type="component" value="Unassembled WGS sequence"/>
</dbReference>
<evidence type="ECO:0000313" key="2">
    <source>
        <dbReference type="Proteomes" id="UP000199137"/>
    </source>
</evidence>
<proteinExistence type="predicted"/>
<name>A0A1I5EUU9_9PSEU</name>
<protein>
    <submittedName>
        <fullName evidence="1">Uncharacterized protein</fullName>
    </submittedName>
</protein>
<gene>
    <name evidence="1" type="ORF">SAMN05421854_101800</name>
</gene>
<dbReference type="OrthoDB" id="3871906at2"/>
<accession>A0A1I5EUU9</accession>
<reference evidence="1 2" key="1">
    <citation type="submission" date="2016-10" db="EMBL/GenBank/DDBJ databases">
        <authorList>
            <person name="de Groot N.N."/>
        </authorList>
    </citation>
    <scope>NUCLEOTIDE SEQUENCE [LARGE SCALE GENOMIC DNA]</scope>
    <source>
        <strain evidence="1 2">DSM 44637</strain>
    </source>
</reference>
<evidence type="ECO:0000313" key="1">
    <source>
        <dbReference type="EMBL" id="SFO14831.1"/>
    </source>
</evidence>
<dbReference type="AlphaFoldDB" id="A0A1I5EUU9"/>
<dbReference type="STRING" id="112413.SAMN05421854_101800"/>
<sequence>MSSARGALAALAVDRLAGLDITAAELVEAGARAVGAGLDAPSLPGLAALDHRNHQAVSDAFSHVVEELGIELPADATAAQWQLLGDHLGEMVRGDVRLAEAAKSVKALDGRLGHPAALAELRQWLAMLATWIPTDVTPVSYCEQQVLQQARAVLAGPWPPVTR</sequence>
<dbReference type="RefSeq" id="WP_093572221.1">
    <property type="nucleotide sequence ID" value="NZ_FOWC01000001.1"/>
</dbReference>